<comment type="caution">
    <text evidence="8">The sequence shown here is derived from an EMBL/GenBank/DDBJ whole genome shotgun (WGS) entry which is preliminary data.</text>
</comment>
<feature type="transmembrane region" description="Helical" evidence="7">
    <location>
        <begin position="86"/>
        <end position="104"/>
    </location>
</feature>
<dbReference type="PIRSF" id="PIRSF006603">
    <property type="entry name" value="DinF"/>
    <property type="match status" value="1"/>
</dbReference>
<organism evidence="8 9">
    <name type="scientific">Acuticoccus sediminis</name>
    <dbReference type="NCBI Taxonomy" id="2184697"/>
    <lineage>
        <taxon>Bacteria</taxon>
        <taxon>Pseudomonadati</taxon>
        <taxon>Pseudomonadota</taxon>
        <taxon>Alphaproteobacteria</taxon>
        <taxon>Hyphomicrobiales</taxon>
        <taxon>Amorphaceae</taxon>
        <taxon>Acuticoccus</taxon>
    </lineage>
</organism>
<evidence type="ECO:0000256" key="2">
    <source>
        <dbReference type="ARBA" id="ARBA00022448"/>
    </source>
</evidence>
<name>A0A8B2NEM8_9HYPH</name>
<feature type="transmembrane region" description="Helical" evidence="7">
    <location>
        <begin position="157"/>
        <end position="177"/>
    </location>
</feature>
<dbReference type="InterPro" id="IPR002528">
    <property type="entry name" value="MATE_fam"/>
</dbReference>
<dbReference type="PANTHER" id="PTHR43549:SF3">
    <property type="entry name" value="MULTIDRUG RESISTANCE PROTEIN YPNP-RELATED"/>
    <property type="match status" value="1"/>
</dbReference>
<dbReference type="Pfam" id="PF01554">
    <property type="entry name" value="MatE"/>
    <property type="match status" value="2"/>
</dbReference>
<dbReference type="EMBL" id="QHHQ01000022">
    <property type="protein sequence ID" value="RAH95775.1"/>
    <property type="molecule type" value="Genomic_DNA"/>
</dbReference>
<comment type="subcellular location">
    <subcellularLocation>
        <location evidence="1">Cell inner membrane</location>
        <topology evidence="1">Multi-pass membrane protein</topology>
    </subcellularLocation>
</comment>
<feature type="transmembrane region" description="Helical" evidence="7">
    <location>
        <begin position="116"/>
        <end position="137"/>
    </location>
</feature>
<dbReference type="AlphaFoldDB" id="A0A8B2NEM8"/>
<feature type="transmembrane region" description="Helical" evidence="7">
    <location>
        <begin position="340"/>
        <end position="364"/>
    </location>
</feature>
<feature type="transmembrane region" description="Helical" evidence="7">
    <location>
        <begin position="384"/>
        <end position="403"/>
    </location>
</feature>
<sequence>MVVTSPVQTARLSADAAATARASRTRLLLEAPIAPTLAKLAAPNVVAMFAQAAQGIAEAYYASRLGVTALAGLALVFPLVMVTQMLSAGAIGGAISAAVARALGASDVARAATLTVAAWLIAAKLALVMAVLVALFGPRFFEVLGGGTESVAAAKTYALVFFPGCIAVWLCNASLSVIRGTGDMRIPALVLLLVFGTSIALSGGLALGWGPLPALGMAGLALGPICAFALGGGAAIGHIAFGRAGLVFRGAVGRLSADMFRDILTVGTLASINTVLTAVTIIMMTGLVGRFGEGALAGYGLGARLEFMMIPVIFGIGAAMTAMVGANVGAGRIDRALRVAWTGSCAAAAIVGSIGLLLAVFPDLWLGLFLEPSNTAALDAGRSYFRIVGPFYGFFALGLALYFASQGAGHMKWPVISSLGRMAVALVGSLILTTSMGLGAHGIFAAIGGAMLVYGGVIALAIWFGEWRKAGR</sequence>
<evidence type="ECO:0000313" key="8">
    <source>
        <dbReference type="EMBL" id="RAH95775.1"/>
    </source>
</evidence>
<keyword evidence="6 7" id="KW-0472">Membrane</keyword>
<keyword evidence="4 7" id="KW-0812">Transmembrane</keyword>
<evidence type="ECO:0000256" key="6">
    <source>
        <dbReference type="ARBA" id="ARBA00023136"/>
    </source>
</evidence>
<feature type="transmembrane region" description="Helical" evidence="7">
    <location>
        <begin position="443"/>
        <end position="464"/>
    </location>
</feature>
<dbReference type="GO" id="GO:0005886">
    <property type="term" value="C:plasma membrane"/>
    <property type="evidence" value="ECO:0007669"/>
    <property type="project" value="UniProtKB-SubCell"/>
</dbReference>
<keyword evidence="5 7" id="KW-1133">Transmembrane helix</keyword>
<feature type="transmembrane region" description="Helical" evidence="7">
    <location>
        <begin position="61"/>
        <end position="80"/>
    </location>
</feature>
<feature type="transmembrane region" description="Helical" evidence="7">
    <location>
        <begin position="189"/>
        <end position="209"/>
    </location>
</feature>
<dbReference type="OrthoDB" id="9806302at2"/>
<feature type="transmembrane region" description="Helical" evidence="7">
    <location>
        <begin position="221"/>
        <end position="242"/>
    </location>
</feature>
<keyword evidence="9" id="KW-1185">Reference proteome</keyword>
<keyword evidence="3" id="KW-1003">Cell membrane</keyword>
<dbReference type="GO" id="GO:0042910">
    <property type="term" value="F:xenobiotic transmembrane transporter activity"/>
    <property type="evidence" value="ECO:0007669"/>
    <property type="project" value="InterPro"/>
</dbReference>
<dbReference type="InterPro" id="IPR048279">
    <property type="entry name" value="MdtK-like"/>
</dbReference>
<feature type="transmembrane region" description="Helical" evidence="7">
    <location>
        <begin position="263"/>
        <end position="288"/>
    </location>
</feature>
<dbReference type="Proteomes" id="UP000249590">
    <property type="component" value="Unassembled WGS sequence"/>
</dbReference>
<evidence type="ECO:0000256" key="7">
    <source>
        <dbReference type="SAM" id="Phobius"/>
    </source>
</evidence>
<dbReference type="InterPro" id="IPR052031">
    <property type="entry name" value="Membrane_Transporter-Flippase"/>
</dbReference>
<evidence type="ECO:0000313" key="9">
    <source>
        <dbReference type="Proteomes" id="UP000249590"/>
    </source>
</evidence>
<reference evidence="8 9" key="1">
    <citation type="submission" date="2018-05" db="EMBL/GenBank/DDBJ databases">
        <title>Acuticoccus sediminis sp. nov., isolated from deep-sea sediment of Indian Ocean.</title>
        <authorList>
            <person name="Liu X."/>
            <person name="Lai Q."/>
            <person name="Du Y."/>
            <person name="Sun F."/>
            <person name="Zhang X."/>
            <person name="Wang S."/>
            <person name="Shao Z."/>
        </authorList>
    </citation>
    <scope>NUCLEOTIDE SEQUENCE [LARGE SCALE GENOMIC DNA]</scope>
    <source>
        <strain evidence="8 9">PTG4-2</strain>
    </source>
</reference>
<dbReference type="RefSeq" id="WP_111352765.1">
    <property type="nucleotide sequence ID" value="NZ_QHHQ01000022.1"/>
</dbReference>
<dbReference type="PANTHER" id="PTHR43549">
    <property type="entry name" value="MULTIDRUG RESISTANCE PROTEIN YPNP-RELATED"/>
    <property type="match status" value="1"/>
</dbReference>
<keyword evidence="2" id="KW-0813">Transport</keyword>
<protein>
    <submittedName>
        <fullName evidence="8">Cation transporter</fullName>
    </submittedName>
</protein>
<dbReference type="GO" id="GO:0015297">
    <property type="term" value="F:antiporter activity"/>
    <property type="evidence" value="ECO:0007669"/>
    <property type="project" value="InterPro"/>
</dbReference>
<feature type="transmembrane region" description="Helical" evidence="7">
    <location>
        <begin position="415"/>
        <end position="437"/>
    </location>
</feature>
<gene>
    <name evidence="8" type="ORF">DLJ53_34010</name>
</gene>
<feature type="transmembrane region" description="Helical" evidence="7">
    <location>
        <begin position="308"/>
        <end position="328"/>
    </location>
</feature>
<evidence type="ECO:0000256" key="5">
    <source>
        <dbReference type="ARBA" id="ARBA00022989"/>
    </source>
</evidence>
<accession>A0A8B2NEM8</accession>
<evidence type="ECO:0000256" key="4">
    <source>
        <dbReference type="ARBA" id="ARBA00022692"/>
    </source>
</evidence>
<evidence type="ECO:0000256" key="3">
    <source>
        <dbReference type="ARBA" id="ARBA00022475"/>
    </source>
</evidence>
<evidence type="ECO:0000256" key="1">
    <source>
        <dbReference type="ARBA" id="ARBA00004429"/>
    </source>
</evidence>
<proteinExistence type="predicted"/>